<evidence type="ECO:0000313" key="2">
    <source>
        <dbReference type="EMBL" id="GMN36176.1"/>
    </source>
</evidence>
<keyword evidence="3" id="KW-1185">Reference proteome</keyword>
<dbReference type="PANTHER" id="PTHR31973">
    <property type="entry name" value="POLYPROTEIN, PUTATIVE-RELATED"/>
    <property type="match status" value="1"/>
</dbReference>
<organism evidence="2 3">
    <name type="scientific">Ficus carica</name>
    <name type="common">Common fig</name>
    <dbReference type="NCBI Taxonomy" id="3494"/>
    <lineage>
        <taxon>Eukaryota</taxon>
        <taxon>Viridiplantae</taxon>
        <taxon>Streptophyta</taxon>
        <taxon>Embryophyta</taxon>
        <taxon>Tracheophyta</taxon>
        <taxon>Spermatophyta</taxon>
        <taxon>Magnoliopsida</taxon>
        <taxon>eudicotyledons</taxon>
        <taxon>Gunneridae</taxon>
        <taxon>Pentapetalae</taxon>
        <taxon>rosids</taxon>
        <taxon>fabids</taxon>
        <taxon>Rosales</taxon>
        <taxon>Moraceae</taxon>
        <taxon>Ficeae</taxon>
        <taxon>Ficus</taxon>
    </lineage>
</organism>
<sequence length="153" mass="17987">MVEEYCSSSPSPLAALPTLHQPRSSLDQKWFFEKLRDSIGTRESLAIVADRHKGIEYATNIVYPDADFGICVQHLAANLTMRYKYFYGPMKTYFYGASRTYLISEHQHHMESIWNRNPDMHRYLLQVDPQKMEPQPVDQFEYAVTNRLLRPRL</sequence>
<comment type="caution">
    <text evidence="2">The sequence shown here is derived from an EMBL/GenBank/DDBJ whole genome shotgun (WGS) entry which is preliminary data.</text>
</comment>
<dbReference type="EMBL" id="BTGU01000006">
    <property type="protein sequence ID" value="GMN36176.1"/>
    <property type="molecule type" value="Genomic_DNA"/>
</dbReference>
<evidence type="ECO:0000259" key="1">
    <source>
        <dbReference type="Pfam" id="PF10551"/>
    </source>
</evidence>
<dbReference type="InterPro" id="IPR018289">
    <property type="entry name" value="MULE_transposase_dom"/>
</dbReference>
<gene>
    <name evidence="2" type="ORF">TIFTF001_005817</name>
</gene>
<protein>
    <recommendedName>
        <fullName evidence="1">MULE transposase domain-containing protein</fullName>
    </recommendedName>
</protein>
<name>A0AA88CZ28_FICCA</name>
<dbReference type="Pfam" id="PF10551">
    <property type="entry name" value="MULE"/>
    <property type="match status" value="1"/>
</dbReference>
<dbReference type="Proteomes" id="UP001187192">
    <property type="component" value="Unassembled WGS sequence"/>
</dbReference>
<dbReference type="PANTHER" id="PTHR31973:SF187">
    <property type="entry name" value="MUTATOR TRANSPOSASE MUDRA PROTEIN"/>
    <property type="match status" value="1"/>
</dbReference>
<accession>A0AA88CZ28</accession>
<feature type="domain" description="MULE transposase" evidence="1">
    <location>
        <begin position="29"/>
        <end position="78"/>
    </location>
</feature>
<dbReference type="AlphaFoldDB" id="A0AA88CZ28"/>
<reference evidence="2" key="1">
    <citation type="submission" date="2023-07" db="EMBL/GenBank/DDBJ databases">
        <title>draft genome sequence of fig (Ficus carica).</title>
        <authorList>
            <person name="Takahashi T."/>
            <person name="Nishimura K."/>
        </authorList>
    </citation>
    <scope>NUCLEOTIDE SEQUENCE</scope>
</reference>
<proteinExistence type="predicted"/>
<evidence type="ECO:0000313" key="3">
    <source>
        <dbReference type="Proteomes" id="UP001187192"/>
    </source>
</evidence>